<accession>A0A8K0GHF4</accession>
<dbReference type="EMBL" id="VTPC01003680">
    <property type="protein sequence ID" value="KAF2898138.1"/>
    <property type="molecule type" value="Genomic_DNA"/>
</dbReference>
<reference evidence="1" key="1">
    <citation type="submission" date="2019-08" db="EMBL/GenBank/DDBJ databases">
        <title>The genome of the North American firefly Photinus pyralis.</title>
        <authorList>
            <consortium name="Photinus pyralis genome working group"/>
            <person name="Fallon T.R."/>
            <person name="Sander Lower S.E."/>
            <person name="Weng J.-K."/>
        </authorList>
    </citation>
    <scope>NUCLEOTIDE SEQUENCE</scope>
    <source>
        <strain evidence="1">TRF0915ILg1</strain>
        <tissue evidence="1">Whole body</tissue>
    </source>
</reference>
<evidence type="ECO:0000313" key="1">
    <source>
        <dbReference type="EMBL" id="KAF2898138.1"/>
    </source>
</evidence>
<name>A0A8K0GHF4_IGNLU</name>
<keyword evidence="2" id="KW-1185">Reference proteome</keyword>
<dbReference type="OrthoDB" id="7617398at2759"/>
<gene>
    <name evidence="1" type="ORF">ILUMI_08036</name>
</gene>
<sequence>MDTSDLLALKEAMNDFVKQHLGIEAKIKTVCQLGLRTFLIEMNNTHEKDRIMQSKSKLKDIQGANIYINDNITRRERERQTSIRKFAYKERSNGKDVNIGMKKVVVNGT</sequence>
<protein>
    <submittedName>
        <fullName evidence="1">Uncharacterized protein</fullName>
    </submittedName>
</protein>
<comment type="caution">
    <text evidence="1">The sequence shown here is derived from an EMBL/GenBank/DDBJ whole genome shotgun (WGS) entry which is preliminary data.</text>
</comment>
<dbReference type="Proteomes" id="UP000801492">
    <property type="component" value="Unassembled WGS sequence"/>
</dbReference>
<organism evidence="1 2">
    <name type="scientific">Ignelater luminosus</name>
    <name type="common">Cucubano</name>
    <name type="synonym">Pyrophorus luminosus</name>
    <dbReference type="NCBI Taxonomy" id="2038154"/>
    <lineage>
        <taxon>Eukaryota</taxon>
        <taxon>Metazoa</taxon>
        <taxon>Ecdysozoa</taxon>
        <taxon>Arthropoda</taxon>
        <taxon>Hexapoda</taxon>
        <taxon>Insecta</taxon>
        <taxon>Pterygota</taxon>
        <taxon>Neoptera</taxon>
        <taxon>Endopterygota</taxon>
        <taxon>Coleoptera</taxon>
        <taxon>Polyphaga</taxon>
        <taxon>Elateriformia</taxon>
        <taxon>Elateroidea</taxon>
        <taxon>Elateridae</taxon>
        <taxon>Agrypninae</taxon>
        <taxon>Pyrophorini</taxon>
        <taxon>Ignelater</taxon>
    </lineage>
</organism>
<dbReference type="AlphaFoldDB" id="A0A8K0GHF4"/>
<evidence type="ECO:0000313" key="2">
    <source>
        <dbReference type="Proteomes" id="UP000801492"/>
    </source>
</evidence>
<proteinExistence type="predicted"/>